<sequence>MPTLFSHAESMNERFTETFKPQTHWGLQAANNPAFQRRLYLRNTDLLAFTSFSTDIGSTRFNPKMGLKLASRTKHPSTGRRRYLQSRQLRTSRTRHQPTLSLKQVLKLFKTFRTSAIVGVGFGGQRVSVNHQPSAHRGASTNWFRLSTQDLGRSQAVDASYDFKAEGMFSANERRRWHGTKRECTVGDPGTTQTGFCKSPTCSICIAMQRSFDKEKSTPGSMFGKGVYTSGTSSKLRHLVTASYRVLAGKAEKLTQADHSLVAARAGFDSVSSRCSGGDLNDELIVYDNYQFDPYTSLFTTVLKLLAVSALFLGFKLFRLKTAPLDVPHIRLFRPSPNE</sequence>
<reference evidence="2 3" key="1">
    <citation type="submission" date="2014-04" db="EMBL/GenBank/DDBJ databases">
        <authorList>
            <consortium name="DOE Joint Genome Institute"/>
            <person name="Kuo A."/>
            <person name="Girlanda M."/>
            <person name="Perotto S."/>
            <person name="Kohler A."/>
            <person name="Nagy L.G."/>
            <person name="Floudas D."/>
            <person name="Copeland A."/>
            <person name="Barry K.W."/>
            <person name="Cichocki N."/>
            <person name="Veneault-Fourrey C."/>
            <person name="LaButti K."/>
            <person name="Lindquist E.A."/>
            <person name="Lipzen A."/>
            <person name="Lundell T."/>
            <person name="Morin E."/>
            <person name="Murat C."/>
            <person name="Sun H."/>
            <person name="Tunlid A."/>
            <person name="Henrissat B."/>
            <person name="Grigoriev I.V."/>
            <person name="Hibbett D.S."/>
            <person name="Martin F."/>
            <person name="Nordberg H.P."/>
            <person name="Cantor M.N."/>
            <person name="Hua S.X."/>
        </authorList>
    </citation>
    <scope>NUCLEOTIDE SEQUENCE [LARGE SCALE GENOMIC DNA]</scope>
    <source>
        <strain evidence="2 3">MUT 4182</strain>
    </source>
</reference>
<dbReference type="SUPFAM" id="SSF56399">
    <property type="entry name" value="ADP-ribosylation"/>
    <property type="match status" value="1"/>
</dbReference>
<dbReference type="OrthoDB" id="9514740at2759"/>
<protein>
    <submittedName>
        <fullName evidence="2">Uncharacterized protein</fullName>
    </submittedName>
</protein>
<accession>A0A0C3LLK6</accession>
<gene>
    <name evidence="2" type="ORF">M407DRAFT_28246</name>
</gene>
<dbReference type="AlphaFoldDB" id="A0A0C3LLK6"/>
<evidence type="ECO:0000256" key="1">
    <source>
        <dbReference type="SAM" id="MobiDB-lite"/>
    </source>
</evidence>
<dbReference type="Proteomes" id="UP000054248">
    <property type="component" value="Unassembled WGS sequence"/>
</dbReference>
<dbReference type="EMBL" id="KN823115">
    <property type="protein sequence ID" value="KIO22232.1"/>
    <property type="molecule type" value="Genomic_DNA"/>
</dbReference>
<keyword evidence="3" id="KW-1185">Reference proteome</keyword>
<reference evidence="3" key="2">
    <citation type="submission" date="2015-01" db="EMBL/GenBank/DDBJ databases">
        <title>Evolutionary Origins and Diversification of the Mycorrhizal Mutualists.</title>
        <authorList>
            <consortium name="DOE Joint Genome Institute"/>
            <consortium name="Mycorrhizal Genomics Consortium"/>
            <person name="Kohler A."/>
            <person name="Kuo A."/>
            <person name="Nagy L.G."/>
            <person name="Floudas D."/>
            <person name="Copeland A."/>
            <person name="Barry K.W."/>
            <person name="Cichocki N."/>
            <person name="Veneault-Fourrey C."/>
            <person name="LaButti K."/>
            <person name="Lindquist E.A."/>
            <person name="Lipzen A."/>
            <person name="Lundell T."/>
            <person name="Morin E."/>
            <person name="Murat C."/>
            <person name="Riley R."/>
            <person name="Ohm R."/>
            <person name="Sun H."/>
            <person name="Tunlid A."/>
            <person name="Henrissat B."/>
            <person name="Grigoriev I.V."/>
            <person name="Hibbett D.S."/>
            <person name="Martin F."/>
        </authorList>
    </citation>
    <scope>NUCLEOTIDE SEQUENCE [LARGE SCALE GENOMIC DNA]</scope>
    <source>
        <strain evidence="3">MUT 4182</strain>
    </source>
</reference>
<proteinExistence type="predicted"/>
<evidence type="ECO:0000313" key="3">
    <source>
        <dbReference type="Proteomes" id="UP000054248"/>
    </source>
</evidence>
<dbReference type="STRING" id="1051891.A0A0C3LLK6"/>
<evidence type="ECO:0000313" key="2">
    <source>
        <dbReference type="EMBL" id="KIO22232.1"/>
    </source>
</evidence>
<feature type="region of interest" description="Disordered" evidence="1">
    <location>
        <begin position="71"/>
        <end position="95"/>
    </location>
</feature>
<dbReference type="Gene3D" id="3.90.228.10">
    <property type="match status" value="1"/>
</dbReference>
<organism evidence="2 3">
    <name type="scientific">Tulasnella calospora MUT 4182</name>
    <dbReference type="NCBI Taxonomy" id="1051891"/>
    <lineage>
        <taxon>Eukaryota</taxon>
        <taxon>Fungi</taxon>
        <taxon>Dikarya</taxon>
        <taxon>Basidiomycota</taxon>
        <taxon>Agaricomycotina</taxon>
        <taxon>Agaricomycetes</taxon>
        <taxon>Cantharellales</taxon>
        <taxon>Tulasnellaceae</taxon>
        <taxon>Tulasnella</taxon>
    </lineage>
</organism>
<dbReference type="HOGENOM" id="CLU_819378_0_0_1"/>
<name>A0A0C3LLK6_9AGAM</name>